<evidence type="ECO:0000313" key="1">
    <source>
        <dbReference type="EMBL" id="MBD2196635.1"/>
    </source>
</evidence>
<keyword evidence="2" id="KW-1185">Reference proteome</keyword>
<reference evidence="1 2" key="1">
    <citation type="journal article" date="2020" name="ISME J.">
        <title>Comparative genomics reveals insights into cyanobacterial evolution and habitat adaptation.</title>
        <authorList>
            <person name="Chen M.Y."/>
            <person name="Teng W.K."/>
            <person name="Zhao L."/>
            <person name="Hu C.X."/>
            <person name="Zhou Y.K."/>
            <person name="Han B.P."/>
            <person name="Song L.R."/>
            <person name="Shu W.S."/>
        </authorList>
    </citation>
    <scope>NUCLEOTIDE SEQUENCE [LARGE SCALE GENOMIC DNA]</scope>
    <source>
        <strain evidence="1 2">FACHB-288</strain>
    </source>
</reference>
<proteinExistence type="predicted"/>
<accession>A0ABR8AB26</accession>
<comment type="caution">
    <text evidence="1">The sequence shown here is derived from an EMBL/GenBank/DDBJ whole genome shotgun (WGS) entry which is preliminary data.</text>
</comment>
<evidence type="ECO:0000313" key="2">
    <source>
        <dbReference type="Proteomes" id="UP000658514"/>
    </source>
</evidence>
<dbReference type="Proteomes" id="UP000658514">
    <property type="component" value="Unassembled WGS sequence"/>
</dbReference>
<name>A0ABR8AB26_9CYAN</name>
<sequence length="68" mass="7529">MKETEELMKLGFDISDPCAVTSLEWYANKYPEIAERCNNALLELIDKQAATTPALVGAAYSDNDLDAF</sequence>
<organism evidence="1 2">
    <name type="scientific">Calothrix parietina FACHB-288</name>
    <dbReference type="NCBI Taxonomy" id="2692896"/>
    <lineage>
        <taxon>Bacteria</taxon>
        <taxon>Bacillati</taxon>
        <taxon>Cyanobacteriota</taxon>
        <taxon>Cyanophyceae</taxon>
        <taxon>Nostocales</taxon>
        <taxon>Calotrichaceae</taxon>
        <taxon>Calothrix</taxon>
    </lineage>
</organism>
<gene>
    <name evidence="1" type="ORF">H6G24_14180</name>
</gene>
<protein>
    <submittedName>
        <fullName evidence="1">Amino acid adenylation protein</fullName>
    </submittedName>
</protein>
<dbReference type="EMBL" id="JACJQH010000020">
    <property type="protein sequence ID" value="MBD2196635.1"/>
    <property type="molecule type" value="Genomic_DNA"/>
</dbReference>